<feature type="domain" description="Mon2/Sec7/BIG1-like HUS" evidence="3">
    <location>
        <begin position="199"/>
        <end position="357"/>
    </location>
</feature>
<name>A0A1G4ML09_LACFM</name>
<dbReference type="Pfam" id="PF16213">
    <property type="entry name" value="DCB"/>
    <property type="match status" value="1"/>
</dbReference>
<organism evidence="6 7">
    <name type="scientific">Lachancea fermentati</name>
    <name type="common">Zygosaccharomyces fermentati</name>
    <dbReference type="NCBI Taxonomy" id="4955"/>
    <lineage>
        <taxon>Eukaryota</taxon>
        <taxon>Fungi</taxon>
        <taxon>Dikarya</taxon>
        <taxon>Ascomycota</taxon>
        <taxon>Saccharomycotina</taxon>
        <taxon>Saccharomycetes</taxon>
        <taxon>Saccharomycetales</taxon>
        <taxon>Saccharomycetaceae</taxon>
        <taxon>Lachancea</taxon>
    </lineage>
</organism>
<sequence>MSATTSFSNFLHQLDSDLHTLSSESKRRNSEIKHASDKSIEILKTVHNFEDLTRHPDFVVPFVLSCSSRNAKFTSISMQCLQKLSSTNSIPKERIEDVLNSFIESTHLAVEIQLKVLQIIPLFFKTYSKNITGKLCGKILLCCSSLLQLPNKAPMVVGSASATLQQLINDIFERAAADGDDMIEVATGNNTVTKVGSFRHDANRVFADLCSLNSTNYNNESVLNISSIPEDYGLEILESVLKNHQQLFENCLDLQFLLRTKAVPLLLRSISSSRTFSIVVRSARCIFLLIKREYISILELELEVILSLLIHILKNESETPFWKKILSLEIFQSVCKDFQLLKEIFKAYDSLPDRKQILASLLVAFEEILAQEEYSGYLKESKILARGDMPIISHESSVAKIQFIDLLDKTTAPFVDQTYIIYLILTAANSISVGLGSDALLLSQKQNNDKEMKDAISMFNLLFHGLFVIHKKFLYASTLDTSLFHSLVRAFQKLSHTSGILGQTNSLNECLNLFALATIQNTIVNSEVEEERDGTSSINVSVFNSISDTLIGQSPIHREETEVSPFHSRNIQQRNINLFRALISLSVSLGSNLSPDSWRYVLLTWQWISYYVYGPSKDFTEEYYSKKIPPGPQVSKSDVHAIELSIAKFFDSTLSYSNSSFNVLLKSLVEQSSECFSLPKNTSDTNGEGFSPTDHRAVLQCCVYNRVFFVIQIGELSTFNFNRFVNENRDRGNWSLVTNYLIEQMANRQLPSVTLRLETADIFTDIITKLAEEASERKLDDTHSKFGDVEDQLLNALMKVIDTIMGLGISKDDVNSGAANTESDILFQSLRTLKDLLDNFGDSMTHSWDTVFRIINSPFEIIGINPGLEQNDDVEDNSIIEVISAKQKNMIQMSFDVFKLISDDFLQTLPLGVIREVIDTLLNFVKQEKDLNISFSSISQFWLVGDYLRTCISKSPTDDREDQRKKFAENVEKGKLTEIITSADLNTFDVYNGLWLYLLKKLVACTEDKRLEVKNGAIQTFFRIVDSHSSCFPSWELISIEVIAPLLQANLKVEDAIQTMQFLDIKLEGLVHLYPTYLCNFESTKEISRAWSLLINYMQSLVELPSFDLKFITLSNLKILLTSVLSIDGLPDEITEQFCSLWLQYNVIYGDYSKSTEPKQKTSYDCLHELLMCYPPLHKLLDQKNLLNVEKIEKFLSIFNSAVRYPLLPEYSSDKSRPSSLQQAVFDSLRVYDYNQLPEIESLLLNQISAIVILPFDTLSRIETKLAPKLTTNSKARIPSFESISYCSCKYLFERVLKIEPFTESYITSKSMCKILRNLREPVVAKSLIGGGQEENSYLWVTSSQCFLTIARKVLSLYDDDKISQDTYKDIRTEFIELFMSVAVAPLKRLTPEIDLKTEKDDISLYNEYKELLLQHLDLDAITETHLQNFISTVWSSSFFYEVDEIEDAIIHNATTLSEVAERLANFEFDDILGSTSELHILSKYNSTSVCLQDLVNFTKFEGSGFMKLRKICVTFLVARCAFVLRRYISDESLIRRAPIAKIRKLEIVVILEGLSEVLRFQSLVENENGDQREILQSMKVLYPLLLKTMPVSNKVEGLQPIVQNLSIKFTKVVL</sequence>
<dbReference type="EMBL" id="LT598491">
    <property type="protein sequence ID" value="SCW04586.1"/>
    <property type="molecule type" value="Genomic_DNA"/>
</dbReference>
<dbReference type="Pfam" id="PF12783">
    <property type="entry name" value="Sec7-like_HUS"/>
    <property type="match status" value="1"/>
</dbReference>
<dbReference type="GO" id="GO:0015031">
    <property type="term" value="P:protein transport"/>
    <property type="evidence" value="ECO:0007669"/>
    <property type="project" value="UniProtKB-KW"/>
</dbReference>
<dbReference type="InterPro" id="IPR032629">
    <property type="entry name" value="DCB_dom"/>
</dbReference>
<accession>A0A1G4ML09</accession>
<feature type="domain" description="Mon2/Sec7/BIG1-like dimerisation and cyclophilin-binding" evidence="5">
    <location>
        <begin position="6"/>
        <end position="178"/>
    </location>
</feature>
<evidence type="ECO:0000313" key="6">
    <source>
        <dbReference type="EMBL" id="SCW04586.1"/>
    </source>
</evidence>
<feature type="domain" description="Mon2 C-terminal" evidence="4">
    <location>
        <begin position="904"/>
        <end position="1048"/>
    </location>
</feature>
<dbReference type="OrthoDB" id="294853at2759"/>
<dbReference type="Pfam" id="PF16206">
    <property type="entry name" value="Mon2_C"/>
    <property type="match status" value="1"/>
</dbReference>
<dbReference type="GO" id="GO:0005794">
    <property type="term" value="C:Golgi apparatus"/>
    <property type="evidence" value="ECO:0007669"/>
    <property type="project" value="UniProtKB-ARBA"/>
</dbReference>
<dbReference type="Proteomes" id="UP000190831">
    <property type="component" value="Chromosome H"/>
</dbReference>
<evidence type="ECO:0000259" key="5">
    <source>
        <dbReference type="Pfam" id="PF16213"/>
    </source>
</evidence>
<gene>
    <name evidence="6" type="ORF">LAFE_0H16820G</name>
</gene>
<dbReference type="OMA" id="AWRLCLN"/>
<dbReference type="PANTHER" id="PTHR10663">
    <property type="entry name" value="GUANYL-NUCLEOTIDE EXCHANGE FACTOR"/>
    <property type="match status" value="1"/>
</dbReference>
<reference evidence="6 7" key="1">
    <citation type="submission" date="2016-03" db="EMBL/GenBank/DDBJ databases">
        <authorList>
            <person name="Devillers H."/>
        </authorList>
    </citation>
    <scope>NUCLEOTIDE SEQUENCE [LARGE SCALE GENOMIC DNA]</scope>
    <source>
        <strain evidence="6">CBS 6772</strain>
    </source>
</reference>
<keyword evidence="7" id="KW-1185">Reference proteome</keyword>
<evidence type="ECO:0000256" key="1">
    <source>
        <dbReference type="ARBA" id="ARBA00022448"/>
    </source>
</evidence>
<evidence type="ECO:0000256" key="2">
    <source>
        <dbReference type="ARBA" id="ARBA00022927"/>
    </source>
</evidence>
<dbReference type="STRING" id="4955.A0A1G4ML09"/>
<keyword evidence="2" id="KW-0653">Protein transport</keyword>
<keyword evidence="1" id="KW-0813">Transport</keyword>
<dbReference type="InterPro" id="IPR032691">
    <property type="entry name" value="Mon2/Sec7/BIG1-like_HUS"/>
</dbReference>
<evidence type="ECO:0000259" key="3">
    <source>
        <dbReference type="Pfam" id="PF12783"/>
    </source>
</evidence>
<evidence type="ECO:0000313" key="7">
    <source>
        <dbReference type="Proteomes" id="UP000190831"/>
    </source>
</evidence>
<dbReference type="InterPro" id="IPR032817">
    <property type="entry name" value="Mon2_C"/>
</dbReference>
<protein>
    <submittedName>
        <fullName evidence="6">LAFE_0H16820g1_1</fullName>
    </submittedName>
</protein>
<proteinExistence type="predicted"/>
<evidence type="ECO:0000259" key="4">
    <source>
        <dbReference type="Pfam" id="PF16206"/>
    </source>
</evidence>
<dbReference type="PANTHER" id="PTHR10663:SF333">
    <property type="entry name" value="PROTEIN MON2 HOMOLOG"/>
    <property type="match status" value="1"/>
</dbReference>